<dbReference type="PANTHER" id="PTHR38588">
    <property type="entry name" value="BLL0334 PROTEIN"/>
    <property type="match status" value="1"/>
</dbReference>
<name>A0A327L6J7_9BRAD</name>
<feature type="region of interest" description="Disordered" evidence="1">
    <location>
        <begin position="1"/>
        <end position="21"/>
    </location>
</feature>
<reference evidence="2 3" key="1">
    <citation type="submission" date="2017-07" db="EMBL/GenBank/DDBJ databases">
        <title>Draft Genome Sequences of Select Purple Nonsulfur Bacteria.</title>
        <authorList>
            <person name="Lasarre B."/>
            <person name="Mckinlay J.B."/>
        </authorList>
    </citation>
    <scope>NUCLEOTIDE SEQUENCE [LARGE SCALE GENOMIC DNA]</scope>
    <source>
        <strain evidence="2 3">DSM 5909</strain>
    </source>
</reference>
<dbReference type="CDD" id="cd07823">
    <property type="entry name" value="SRPBCC_5"/>
    <property type="match status" value="1"/>
</dbReference>
<sequence>MPMPHGGLRCRHRPVPLLAGRGPPAAKDKTMEFDNAFEVPLPPDEAWRLLLDIERIAPCMPGAELTEVVDERTYKGRTHVRLGPVALSFGGVVKFEDIDAAARACRVTAQGTDSKGRGGANAVVGFRVEPSAGGSTVRVHTNLTLTGTVAQYGRSIGIVQATAGQLIKQFAEALRTELATSPPLAPADESAVLPQAGEQVARDAPLAPAQSAATRPAPAAPPRPAAKPISGFALAMAVIRAWIGRLFGRS</sequence>
<dbReference type="EMBL" id="NPEX01000098">
    <property type="protein sequence ID" value="RAI43258.1"/>
    <property type="molecule type" value="Genomic_DNA"/>
</dbReference>
<dbReference type="Pfam" id="PF06240">
    <property type="entry name" value="COXG"/>
    <property type="match status" value="1"/>
</dbReference>
<dbReference type="PANTHER" id="PTHR38588:SF1">
    <property type="entry name" value="BLL0334 PROTEIN"/>
    <property type="match status" value="1"/>
</dbReference>
<gene>
    <name evidence="2" type="ORF">CH341_15325</name>
</gene>
<evidence type="ECO:0008006" key="4">
    <source>
        <dbReference type="Google" id="ProtNLM"/>
    </source>
</evidence>
<dbReference type="AlphaFoldDB" id="A0A327L6J7"/>
<evidence type="ECO:0000313" key="3">
    <source>
        <dbReference type="Proteomes" id="UP000249130"/>
    </source>
</evidence>
<accession>A0A327L6J7</accession>
<protein>
    <recommendedName>
        <fullName evidence="4">Carbon monoxide dehydrogenase</fullName>
    </recommendedName>
</protein>
<dbReference type="Proteomes" id="UP000249130">
    <property type="component" value="Unassembled WGS sequence"/>
</dbReference>
<feature type="compositionally biased region" description="Low complexity" evidence="1">
    <location>
        <begin position="207"/>
        <end position="217"/>
    </location>
</feature>
<evidence type="ECO:0000313" key="2">
    <source>
        <dbReference type="EMBL" id="RAI43258.1"/>
    </source>
</evidence>
<comment type="caution">
    <text evidence="2">The sequence shown here is derived from an EMBL/GenBank/DDBJ whole genome shotgun (WGS) entry which is preliminary data.</text>
</comment>
<dbReference type="InterPro" id="IPR010419">
    <property type="entry name" value="CO_DH_gsu"/>
</dbReference>
<dbReference type="SUPFAM" id="SSF55961">
    <property type="entry name" value="Bet v1-like"/>
    <property type="match status" value="1"/>
</dbReference>
<organism evidence="2 3">
    <name type="scientific">Rhodoplanes roseus</name>
    <dbReference type="NCBI Taxonomy" id="29409"/>
    <lineage>
        <taxon>Bacteria</taxon>
        <taxon>Pseudomonadati</taxon>
        <taxon>Pseudomonadota</taxon>
        <taxon>Alphaproteobacteria</taxon>
        <taxon>Hyphomicrobiales</taxon>
        <taxon>Nitrobacteraceae</taxon>
        <taxon>Rhodoplanes</taxon>
    </lineage>
</organism>
<proteinExistence type="predicted"/>
<dbReference type="Gene3D" id="3.30.530.20">
    <property type="match status" value="1"/>
</dbReference>
<dbReference type="OrthoDB" id="9808623at2"/>
<keyword evidence="3" id="KW-1185">Reference proteome</keyword>
<feature type="region of interest" description="Disordered" evidence="1">
    <location>
        <begin position="195"/>
        <end position="225"/>
    </location>
</feature>
<dbReference type="InterPro" id="IPR023393">
    <property type="entry name" value="START-like_dom_sf"/>
</dbReference>
<evidence type="ECO:0000256" key="1">
    <source>
        <dbReference type="SAM" id="MobiDB-lite"/>
    </source>
</evidence>